<evidence type="ECO:0000256" key="4">
    <source>
        <dbReference type="ARBA" id="ARBA00023163"/>
    </source>
</evidence>
<protein>
    <recommendedName>
        <fullName evidence="7">AP2/ERF domain-containing protein</fullName>
    </recommendedName>
</protein>
<dbReference type="InterPro" id="IPR044808">
    <property type="entry name" value="ERF_plant"/>
</dbReference>
<dbReference type="Proteomes" id="UP000604825">
    <property type="component" value="Unassembled WGS sequence"/>
</dbReference>
<dbReference type="PANTHER" id="PTHR31190">
    <property type="entry name" value="DNA-BINDING DOMAIN"/>
    <property type="match status" value="1"/>
</dbReference>
<dbReference type="GO" id="GO:0009873">
    <property type="term" value="P:ethylene-activated signaling pathway"/>
    <property type="evidence" value="ECO:0007669"/>
    <property type="project" value="InterPro"/>
</dbReference>
<keyword evidence="2" id="KW-0805">Transcription regulation</keyword>
<dbReference type="GO" id="GO:0003677">
    <property type="term" value="F:DNA binding"/>
    <property type="evidence" value="ECO:0007669"/>
    <property type="project" value="UniProtKB-KW"/>
</dbReference>
<dbReference type="GO" id="GO:0005634">
    <property type="term" value="C:nucleus"/>
    <property type="evidence" value="ECO:0007669"/>
    <property type="project" value="UniProtKB-SubCell"/>
</dbReference>
<evidence type="ECO:0000256" key="6">
    <source>
        <dbReference type="SAM" id="Phobius"/>
    </source>
</evidence>
<keyword evidence="3" id="KW-0238">DNA-binding</keyword>
<dbReference type="EMBL" id="CAJGYO010000256">
    <property type="protein sequence ID" value="CAD6341618.1"/>
    <property type="molecule type" value="Genomic_DNA"/>
</dbReference>
<dbReference type="SUPFAM" id="SSF54171">
    <property type="entry name" value="DNA-binding domain"/>
    <property type="match status" value="1"/>
</dbReference>
<reference evidence="8" key="1">
    <citation type="submission" date="2020-10" db="EMBL/GenBank/DDBJ databases">
        <authorList>
            <person name="Han B."/>
            <person name="Lu T."/>
            <person name="Zhao Q."/>
            <person name="Huang X."/>
            <person name="Zhao Y."/>
        </authorList>
    </citation>
    <scope>NUCLEOTIDE SEQUENCE</scope>
</reference>
<sequence length="430" mass="46313">MCGGVILAELIPSATAGGKGRKRVPAAAAKDDDFEAAFREFDEDSDEEVVLVTERKAFAFGAAAGARRSRRPSQYHGVRRRPWGKWAAEVRDPVKGVRVWLGTFATAEAAARAYDDAARDLRGAGAKLNFPTSSSATARTSERRAAKAAPYVNLVDGDDVPDAAHAPSVKCEAETSDSVSDASGCSTLPDFSWQGMSATDDGATWPAAGFHVELGGGPQEPEEEEMAPPPAASEESADMLLDAFMFGDQFSFFNGGAYESLDGLFGGDASLSLGNEGVGLWSFDDTKKKKKGAVSLAALLLLVLSGVSVASSVRRRRRCYRINKDGIKVPAGYGSKYETYVVSLRKPPNADAMDDGAWRRWYESFLPTSTDFMDDDGWHHLHKSFLTDSMDDEPRFFNCYMGHDDTCFLLVGLTGVEPLVVANKPGVLSK</sequence>
<dbReference type="PROSITE" id="PS51032">
    <property type="entry name" value="AP2_ERF"/>
    <property type="match status" value="1"/>
</dbReference>
<gene>
    <name evidence="8" type="ORF">NCGR_LOCUS65716</name>
</gene>
<keyword evidence="6" id="KW-0812">Transmembrane</keyword>
<proteinExistence type="predicted"/>
<evidence type="ECO:0000313" key="9">
    <source>
        <dbReference type="Proteomes" id="UP000604825"/>
    </source>
</evidence>
<dbReference type="GO" id="GO:0003700">
    <property type="term" value="F:DNA-binding transcription factor activity"/>
    <property type="evidence" value="ECO:0007669"/>
    <property type="project" value="InterPro"/>
</dbReference>
<evidence type="ECO:0000256" key="1">
    <source>
        <dbReference type="ARBA" id="ARBA00004123"/>
    </source>
</evidence>
<keyword evidence="9" id="KW-1185">Reference proteome</keyword>
<evidence type="ECO:0000256" key="5">
    <source>
        <dbReference type="ARBA" id="ARBA00023242"/>
    </source>
</evidence>
<dbReference type="Gene3D" id="3.30.730.10">
    <property type="entry name" value="AP2/ERF domain"/>
    <property type="match status" value="1"/>
</dbReference>
<dbReference type="SMART" id="SM00380">
    <property type="entry name" value="AP2"/>
    <property type="match status" value="1"/>
</dbReference>
<evidence type="ECO:0000256" key="2">
    <source>
        <dbReference type="ARBA" id="ARBA00023015"/>
    </source>
</evidence>
<keyword evidence="4" id="KW-0804">Transcription</keyword>
<dbReference type="InterPro" id="IPR036955">
    <property type="entry name" value="AP2/ERF_dom_sf"/>
</dbReference>
<dbReference type="InterPro" id="IPR001471">
    <property type="entry name" value="AP2/ERF_dom"/>
</dbReference>
<evidence type="ECO:0000259" key="7">
    <source>
        <dbReference type="PROSITE" id="PS51032"/>
    </source>
</evidence>
<keyword evidence="6" id="KW-1133">Transmembrane helix</keyword>
<dbReference type="PANTHER" id="PTHR31190:SF155">
    <property type="entry name" value="AP2_ERF DOMAIN-CONTAINING PROTEIN"/>
    <property type="match status" value="1"/>
</dbReference>
<feature type="domain" description="AP2/ERF" evidence="7">
    <location>
        <begin position="74"/>
        <end position="131"/>
    </location>
</feature>
<accession>A0A811SFN6</accession>
<dbReference type="CDD" id="cd00018">
    <property type="entry name" value="AP2"/>
    <property type="match status" value="1"/>
</dbReference>
<dbReference type="OrthoDB" id="681954at2759"/>
<keyword evidence="6" id="KW-0472">Membrane</keyword>
<dbReference type="InterPro" id="IPR016177">
    <property type="entry name" value="DNA-bd_dom_sf"/>
</dbReference>
<name>A0A811SFN6_9POAL</name>
<dbReference type="FunFam" id="3.30.730.10:FF:000001">
    <property type="entry name" value="Ethylene-responsive transcription factor 2"/>
    <property type="match status" value="1"/>
</dbReference>
<evidence type="ECO:0000313" key="8">
    <source>
        <dbReference type="EMBL" id="CAD6341618.1"/>
    </source>
</evidence>
<dbReference type="AlphaFoldDB" id="A0A811SFN6"/>
<dbReference type="Pfam" id="PF00847">
    <property type="entry name" value="AP2"/>
    <property type="match status" value="1"/>
</dbReference>
<comment type="caution">
    <text evidence="8">The sequence shown here is derived from an EMBL/GenBank/DDBJ whole genome shotgun (WGS) entry which is preliminary data.</text>
</comment>
<comment type="subcellular location">
    <subcellularLocation>
        <location evidence="1">Nucleus</location>
    </subcellularLocation>
</comment>
<evidence type="ECO:0000256" key="3">
    <source>
        <dbReference type="ARBA" id="ARBA00023125"/>
    </source>
</evidence>
<organism evidence="8 9">
    <name type="scientific">Miscanthus lutarioriparius</name>
    <dbReference type="NCBI Taxonomy" id="422564"/>
    <lineage>
        <taxon>Eukaryota</taxon>
        <taxon>Viridiplantae</taxon>
        <taxon>Streptophyta</taxon>
        <taxon>Embryophyta</taxon>
        <taxon>Tracheophyta</taxon>
        <taxon>Spermatophyta</taxon>
        <taxon>Magnoliopsida</taxon>
        <taxon>Liliopsida</taxon>
        <taxon>Poales</taxon>
        <taxon>Poaceae</taxon>
        <taxon>PACMAD clade</taxon>
        <taxon>Panicoideae</taxon>
        <taxon>Andropogonodae</taxon>
        <taxon>Andropogoneae</taxon>
        <taxon>Saccharinae</taxon>
        <taxon>Miscanthus</taxon>
    </lineage>
</organism>
<feature type="transmembrane region" description="Helical" evidence="6">
    <location>
        <begin position="292"/>
        <end position="313"/>
    </location>
</feature>
<dbReference type="PRINTS" id="PR00367">
    <property type="entry name" value="ETHRSPELEMNT"/>
</dbReference>
<keyword evidence="5" id="KW-0539">Nucleus</keyword>